<organism evidence="2 3">
    <name type="scientific">Limimaricola variabilis</name>
    <dbReference type="NCBI Taxonomy" id="1492771"/>
    <lineage>
        <taxon>Bacteria</taxon>
        <taxon>Pseudomonadati</taxon>
        <taxon>Pseudomonadota</taxon>
        <taxon>Alphaproteobacteria</taxon>
        <taxon>Rhodobacterales</taxon>
        <taxon>Paracoccaceae</taxon>
        <taxon>Limimaricola</taxon>
    </lineage>
</organism>
<evidence type="ECO:0000313" key="3">
    <source>
        <dbReference type="Proteomes" id="UP000576152"/>
    </source>
</evidence>
<keyword evidence="1" id="KW-0812">Transmembrane</keyword>
<name>A0ABR6HKG2_9RHOB</name>
<accession>A0ABR6HKG2</accession>
<dbReference type="Proteomes" id="UP000576152">
    <property type="component" value="Unassembled WGS sequence"/>
</dbReference>
<feature type="transmembrane region" description="Helical" evidence="1">
    <location>
        <begin position="12"/>
        <end position="32"/>
    </location>
</feature>
<feature type="transmembrane region" description="Helical" evidence="1">
    <location>
        <begin position="193"/>
        <end position="212"/>
    </location>
</feature>
<comment type="caution">
    <text evidence="2">The sequence shown here is derived from an EMBL/GenBank/DDBJ whole genome shotgun (WGS) entry which is preliminary data.</text>
</comment>
<gene>
    <name evidence="2" type="ORF">FHS00_000608</name>
</gene>
<feature type="transmembrane region" description="Helical" evidence="1">
    <location>
        <begin position="158"/>
        <end position="181"/>
    </location>
</feature>
<dbReference type="RefSeq" id="WP_183469794.1">
    <property type="nucleotide sequence ID" value="NZ_JACIBX010000002.1"/>
</dbReference>
<feature type="transmembrane region" description="Helical" evidence="1">
    <location>
        <begin position="44"/>
        <end position="65"/>
    </location>
</feature>
<evidence type="ECO:0008006" key="4">
    <source>
        <dbReference type="Google" id="ProtNLM"/>
    </source>
</evidence>
<evidence type="ECO:0000313" key="2">
    <source>
        <dbReference type="EMBL" id="MBB3711046.1"/>
    </source>
</evidence>
<protein>
    <recommendedName>
        <fullName evidence="4">TVP38/TMEM64 family membrane protein</fullName>
    </recommendedName>
</protein>
<proteinExistence type="predicted"/>
<keyword evidence="3" id="KW-1185">Reference proteome</keyword>
<dbReference type="EMBL" id="JACIBX010000002">
    <property type="protein sequence ID" value="MBB3711046.1"/>
    <property type="molecule type" value="Genomic_DNA"/>
</dbReference>
<keyword evidence="1" id="KW-1133">Transmembrane helix</keyword>
<keyword evidence="1" id="KW-0472">Membrane</keyword>
<feature type="transmembrane region" description="Helical" evidence="1">
    <location>
        <begin position="85"/>
        <end position="105"/>
    </location>
</feature>
<sequence length="217" mass="22984">MPVPLPRLILRLALVAVLVAAALWFGVWLRGFVAEMAAQGRIELLGLTLLGLLLLYALLLAIPFVPGAEIGLALLMTHGAAAAPVVWAATAVGLMLAFLVGRGLSAPRACAMLQRLGMERAAAALERQRKTDPDTRLRRLEAAVPRWARGWALRRRHLLLALLINLPGNTILGGGGGILMAAGASRLFRPLPVALMLVLATAPLPLLVLMTGPDFLG</sequence>
<evidence type="ECO:0000256" key="1">
    <source>
        <dbReference type="SAM" id="Phobius"/>
    </source>
</evidence>
<reference evidence="2 3" key="1">
    <citation type="submission" date="2020-08" db="EMBL/GenBank/DDBJ databases">
        <title>Genomic Encyclopedia of Type Strains, Phase III (KMG-III): the genomes of soil and plant-associated and newly described type strains.</title>
        <authorList>
            <person name="Whitman W."/>
        </authorList>
    </citation>
    <scope>NUCLEOTIDE SEQUENCE [LARGE SCALE GENOMIC DNA]</scope>
    <source>
        <strain evidence="2 3">CECT 8572</strain>
    </source>
</reference>